<dbReference type="InterPro" id="IPR015404">
    <property type="entry name" value="Vps5_C"/>
</dbReference>
<dbReference type="RefSeq" id="XP_056039184.1">
    <property type="nucleotide sequence ID" value="XM_056183133.1"/>
</dbReference>
<evidence type="ECO:0000256" key="5">
    <source>
        <dbReference type="ARBA" id="ARBA00022448"/>
    </source>
</evidence>
<protein>
    <submittedName>
        <fullName evidence="13">Retromer complex subunit Vps5</fullName>
    </submittedName>
</protein>
<evidence type="ECO:0000256" key="2">
    <source>
        <dbReference type="ARBA" id="ARBA00004496"/>
    </source>
</evidence>
<reference evidence="13 14" key="1">
    <citation type="journal article" date="2023" name="G3 (Bethesda)">
        <title>A high-quality reference genome for the fission yeast Schizosaccharomyces osmophilus.</title>
        <authorList>
            <person name="Jia G.S."/>
            <person name="Zhang W.C."/>
            <person name="Liang Y."/>
            <person name="Liu X.H."/>
            <person name="Rhind N."/>
            <person name="Pidoux A."/>
            <person name="Brysch-Herzberg M."/>
            <person name="Du L.L."/>
        </authorList>
    </citation>
    <scope>NUCLEOTIDE SEQUENCE [LARGE SCALE GENOMIC DNA]</scope>
    <source>
        <strain evidence="13 14">CBS 15793</strain>
    </source>
</reference>
<accession>A0AAF0AWP0</accession>
<evidence type="ECO:0000313" key="14">
    <source>
        <dbReference type="Proteomes" id="UP001212411"/>
    </source>
</evidence>
<evidence type="ECO:0000256" key="11">
    <source>
        <dbReference type="SAM" id="MobiDB-lite"/>
    </source>
</evidence>
<evidence type="ECO:0000256" key="9">
    <source>
        <dbReference type="ARBA" id="ARBA00023034"/>
    </source>
</evidence>
<evidence type="ECO:0000256" key="3">
    <source>
        <dbReference type="ARBA" id="ARBA00004555"/>
    </source>
</evidence>
<keyword evidence="5" id="KW-0813">Transport</keyword>
<feature type="compositionally biased region" description="Polar residues" evidence="11">
    <location>
        <begin position="23"/>
        <end position="42"/>
    </location>
</feature>
<gene>
    <name evidence="13" type="primary">vps5</name>
    <name evidence="13" type="ORF">SOMG_04346</name>
</gene>
<dbReference type="SUPFAM" id="SSF64268">
    <property type="entry name" value="PX domain"/>
    <property type="match status" value="1"/>
</dbReference>
<evidence type="ECO:0000256" key="4">
    <source>
        <dbReference type="ARBA" id="ARBA00010883"/>
    </source>
</evidence>
<dbReference type="GO" id="GO:0035091">
    <property type="term" value="F:phosphatidylinositol binding"/>
    <property type="evidence" value="ECO:0007669"/>
    <property type="project" value="InterPro"/>
</dbReference>
<keyword evidence="14" id="KW-1185">Reference proteome</keyword>
<organism evidence="13 14">
    <name type="scientific">Schizosaccharomyces osmophilus</name>
    <dbReference type="NCBI Taxonomy" id="2545709"/>
    <lineage>
        <taxon>Eukaryota</taxon>
        <taxon>Fungi</taxon>
        <taxon>Dikarya</taxon>
        <taxon>Ascomycota</taxon>
        <taxon>Taphrinomycotina</taxon>
        <taxon>Schizosaccharomycetes</taxon>
        <taxon>Schizosaccharomycetales</taxon>
        <taxon>Schizosaccharomycetaceae</taxon>
        <taxon>Schizosaccharomyces</taxon>
    </lineage>
</organism>
<dbReference type="AlphaFoldDB" id="A0AAF0AWP0"/>
<dbReference type="Pfam" id="PF09325">
    <property type="entry name" value="Vps5"/>
    <property type="match status" value="1"/>
</dbReference>
<dbReference type="PANTHER" id="PTHR10555:SF170">
    <property type="entry name" value="FI18122P1"/>
    <property type="match status" value="1"/>
</dbReference>
<dbReference type="GO" id="GO:0005829">
    <property type="term" value="C:cytosol"/>
    <property type="evidence" value="ECO:0007669"/>
    <property type="project" value="GOC"/>
</dbReference>
<dbReference type="GeneID" id="80877822"/>
<dbReference type="GO" id="GO:0005768">
    <property type="term" value="C:endosome"/>
    <property type="evidence" value="ECO:0007669"/>
    <property type="project" value="UniProtKB-ARBA"/>
</dbReference>
<comment type="subcellular location">
    <subcellularLocation>
        <location evidence="2">Cytoplasm</location>
    </subcellularLocation>
    <subcellularLocation>
        <location evidence="3">Golgi apparatus</location>
    </subcellularLocation>
    <subcellularLocation>
        <location evidence="1">Membrane</location>
        <topology evidence="1">Peripheral membrane protein</topology>
        <orientation evidence="1">Cytoplasmic side</orientation>
    </subcellularLocation>
</comment>
<dbReference type="PROSITE" id="PS50195">
    <property type="entry name" value="PX"/>
    <property type="match status" value="1"/>
</dbReference>
<dbReference type="Gene3D" id="3.30.1520.10">
    <property type="entry name" value="Phox-like domain"/>
    <property type="match status" value="1"/>
</dbReference>
<sequence length="568" mass="63291">MLGDSFYEADDEFNPFADAVSPLNPQSADVQTPTEPTHEISLNTHDANSKIREVSSPGKSFNVKSLPLETLTLDSAPLGPLDHSTSSTVNFENNPVGSSVHESPTVPAELSFSPNIPHGVHAVSHGLRISEVNPYSSEPLSAAQEESRQKENLDTTPDMGLTDAAPHSSDPSLAPAMSQKHKDSQVVAELEVPAVPPLNIQVHDPHTVSELAKSHTVYMVSSQMDSGSAQATEITVQRRYRDFDCLYQLLSNNYPGCIIPPPPEKQVVGRLDDDVVEHRRAALEVMLRKISSHPLLRNDSFFESFLQVDYFDTKLTNYVTPIDAASSSTNSGSSGLLDSFTSAFQTSSSSKYVEQDPWLAETKLSLDTLEIQLRSMYHAILVCIDQRLQFLSSIHDFGESLANLSLVDLDSSLSSQLDSLSQIQIELQFSQERKVAQDNLTLGVTIEEYIRNIESAKNAYTSRQKLWQVWQSSLQSLSRLDAQLDKSRKQSKFNQKSLPYLEGQVDKYRAKSSQLEQQFEKSTALLKHDLKQFSNNRVDDLKASVETWLESAIESQKELIDRWESFLE</sequence>
<dbReference type="PANTHER" id="PTHR10555">
    <property type="entry name" value="SORTING NEXIN"/>
    <property type="match status" value="1"/>
</dbReference>
<keyword evidence="8" id="KW-0653">Protein transport</keyword>
<dbReference type="Pfam" id="PF00787">
    <property type="entry name" value="PX"/>
    <property type="match status" value="1"/>
</dbReference>
<evidence type="ECO:0000256" key="6">
    <source>
        <dbReference type="ARBA" id="ARBA00022490"/>
    </source>
</evidence>
<dbReference type="Gene3D" id="1.20.1270.60">
    <property type="entry name" value="Arfaptin homology (AH) domain/BAR domain"/>
    <property type="match status" value="1"/>
</dbReference>
<keyword evidence="7" id="KW-0597">Phosphoprotein</keyword>
<dbReference type="KEGG" id="som:SOMG_04346"/>
<dbReference type="FunFam" id="1.20.1270.60:FF:000022">
    <property type="entry name" value="Sorting nexin 3 protein"/>
    <property type="match status" value="1"/>
</dbReference>
<dbReference type="InterPro" id="IPR036871">
    <property type="entry name" value="PX_dom_sf"/>
</dbReference>
<dbReference type="EMBL" id="CP115613">
    <property type="protein sequence ID" value="WBW74941.1"/>
    <property type="molecule type" value="Genomic_DNA"/>
</dbReference>
<proteinExistence type="inferred from homology"/>
<feature type="region of interest" description="Disordered" evidence="11">
    <location>
        <begin position="15"/>
        <end position="42"/>
    </location>
</feature>
<dbReference type="SUPFAM" id="SSF103657">
    <property type="entry name" value="BAR/IMD domain-like"/>
    <property type="match status" value="1"/>
</dbReference>
<comment type="similarity">
    <text evidence="4">Belongs to the sorting nexin family.</text>
</comment>
<dbReference type="Proteomes" id="UP001212411">
    <property type="component" value="Chromosome 3"/>
</dbReference>
<evidence type="ECO:0000256" key="10">
    <source>
        <dbReference type="ARBA" id="ARBA00023136"/>
    </source>
</evidence>
<evidence type="ECO:0000256" key="7">
    <source>
        <dbReference type="ARBA" id="ARBA00022553"/>
    </source>
</evidence>
<keyword evidence="6" id="KW-0963">Cytoplasm</keyword>
<evidence type="ECO:0000313" key="13">
    <source>
        <dbReference type="EMBL" id="WBW74941.1"/>
    </source>
</evidence>
<keyword evidence="9" id="KW-0333">Golgi apparatus</keyword>
<feature type="region of interest" description="Disordered" evidence="11">
    <location>
        <begin position="136"/>
        <end position="182"/>
    </location>
</feature>
<dbReference type="InterPro" id="IPR001683">
    <property type="entry name" value="PX_dom"/>
</dbReference>
<dbReference type="SMART" id="SM00312">
    <property type="entry name" value="PX"/>
    <property type="match status" value="1"/>
</dbReference>
<feature type="domain" description="PX" evidence="12">
    <location>
        <begin position="196"/>
        <end position="312"/>
    </location>
</feature>
<evidence type="ECO:0000256" key="8">
    <source>
        <dbReference type="ARBA" id="ARBA00022927"/>
    </source>
</evidence>
<name>A0AAF0AWP0_9SCHI</name>
<dbReference type="GO" id="GO:0045053">
    <property type="term" value="P:protein retention in Golgi apparatus"/>
    <property type="evidence" value="ECO:0007669"/>
    <property type="project" value="TreeGrafter"/>
</dbReference>
<keyword evidence="10" id="KW-0472">Membrane</keyword>
<dbReference type="InterPro" id="IPR027267">
    <property type="entry name" value="AH/BAR_dom_sf"/>
</dbReference>
<dbReference type="GO" id="GO:0042147">
    <property type="term" value="P:retrograde transport, endosome to Golgi"/>
    <property type="evidence" value="ECO:0007669"/>
    <property type="project" value="TreeGrafter"/>
</dbReference>
<dbReference type="GO" id="GO:0015031">
    <property type="term" value="P:protein transport"/>
    <property type="evidence" value="ECO:0007669"/>
    <property type="project" value="UniProtKB-KW"/>
</dbReference>
<evidence type="ECO:0000259" key="12">
    <source>
        <dbReference type="PROSITE" id="PS50195"/>
    </source>
</evidence>
<dbReference type="GO" id="GO:0030904">
    <property type="term" value="C:retromer complex"/>
    <property type="evidence" value="ECO:0007669"/>
    <property type="project" value="UniProtKB-ARBA"/>
</dbReference>
<dbReference type="GO" id="GO:0005794">
    <property type="term" value="C:Golgi apparatus"/>
    <property type="evidence" value="ECO:0007669"/>
    <property type="project" value="UniProtKB-SubCell"/>
</dbReference>
<evidence type="ECO:0000256" key="1">
    <source>
        <dbReference type="ARBA" id="ARBA00004287"/>
    </source>
</evidence>